<feature type="compositionally biased region" description="Polar residues" evidence="1">
    <location>
        <begin position="48"/>
        <end position="57"/>
    </location>
</feature>
<gene>
    <name evidence="2" type="ORF">BN1086_03590</name>
</gene>
<protein>
    <recommendedName>
        <fullName evidence="3">Primosomal protein I</fullName>
    </recommendedName>
</protein>
<accession>A0A078LJA4</accession>
<dbReference type="EMBL" id="LK931336">
    <property type="protein sequence ID" value="CDZ85387.1"/>
    <property type="molecule type" value="Genomic_DNA"/>
</dbReference>
<feature type="compositionally biased region" description="Polar residues" evidence="1">
    <location>
        <begin position="177"/>
        <end position="186"/>
    </location>
</feature>
<dbReference type="PATRIC" id="fig|545.12.peg.3601"/>
<name>A0A078LJA4_CITKO</name>
<proteinExistence type="predicted"/>
<feature type="region of interest" description="Disordered" evidence="1">
    <location>
        <begin position="48"/>
        <end position="73"/>
    </location>
</feature>
<feature type="compositionally biased region" description="Basic and acidic residues" evidence="1">
    <location>
        <begin position="113"/>
        <end position="123"/>
    </location>
</feature>
<feature type="compositionally biased region" description="Basic and acidic residues" evidence="1">
    <location>
        <begin position="58"/>
        <end position="73"/>
    </location>
</feature>
<feature type="region of interest" description="Disordered" evidence="1">
    <location>
        <begin position="113"/>
        <end position="216"/>
    </location>
</feature>
<organism evidence="2">
    <name type="scientific">Citrobacter koseri</name>
    <name type="common">Citrobacter diversus</name>
    <dbReference type="NCBI Taxonomy" id="545"/>
    <lineage>
        <taxon>Bacteria</taxon>
        <taxon>Pseudomonadati</taxon>
        <taxon>Pseudomonadota</taxon>
        <taxon>Gammaproteobacteria</taxon>
        <taxon>Enterobacterales</taxon>
        <taxon>Enterobacteriaceae</taxon>
        <taxon>Citrobacter</taxon>
    </lineage>
</organism>
<dbReference type="AlphaFoldDB" id="A0A078LJA4"/>
<sequence length="348" mass="38519">MANSWLRLWHDMPNDPKWRTIARKSNQRISDVIAVYLHVLVNASESGETTCNAGETQGNKEEQQSNKPERGKVKDLCADDIASALDLETEQVEQILSAMQGKVLDGDYVTGWDKRQPLREDSSTARVKAFRERKRQEKQIAEAGRNGNETTCNAGETQGNAPDKDSDTDPEEELKDQNTMSDSNRTGDAPIASEKPPAQENPDSTPGDEPADVGQADPIDTAFEEIFWGAGLRKDAKVKSRSAFRTKFRDWRKSTHGTPEAFARMLAEDIRSRVEAKQLGFDKLLPTSYLNGERWNDEKPLVELAQAGGANVDGGAGSSWYTPSGNGSAEVFINQAAIERMKRGGYRQ</sequence>
<evidence type="ECO:0000313" key="2">
    <source>
        <dbReference type="EMBL" id="CDZ85387.1"/>
    </source>
</evidence>
<evidence type="ECO:0008006" key="3">
    <source>
        <dbReference type="Google" id="ProtNLM"/>
    </source>
</evidence>
<evidence type="ECO:0000256" key="1">
    <source>
        <dbReference type="SAM" id="MobiDB-lite"/>
    </source>
</evidence>
<reference evidence="2" key="1">
    <citation type="submission" date="2014-06" db="EMBL/GenBank/DDBJ databases">
        <authorList>
            <person name="Urmite Genomes Urmite Genomes"/>
        </authorList>
    </citation>
    <scope>NUCLEOTIDE SEQUENCE</scope>
</reference>
<feature type="compositionally biased region" description="Polar residues" evidence="1">
    <location>
        <begin position="147"/>
        <end position="160"/>
    </location>
</feature>